<organism evidence="1 2">
    <name type="scientific">Halorubrum saccharovorum DSM 1137</name>
    <dbReference type="NCBI Taxonomy" id="1227484"/>
    <lineage>
        <taxon>Archaea</taxon>
        <taxon>Methanobacteriati</taxon>
        <taxon>Methanobacteriota</taxon>
        <taxon>Stenosarchaea group</taxon>
        <taxon>Halobacteria</taxon>
        <taxon>Halobacteriales</taxon>
        <taxon>Haloferacaceae</taxon>
        <taxon>Halorubrum</taxon>
    </lineage>
</organism>
<comment type="caution">
    <text evidence="1">The sequence shown here is derived from an EMBL/GenBank/DDBJ whole genome shotgun (WGS) entry which is preliminary data.</text>
</comment>
<accession>M0DPJ6</accession>
<evidence type="ECO:0000313" key="2">
    <source>
        <dbReference type="Proteomes" id="UP000011514"/>
    </source>
</evidence>
<sequence length="54" mass="5836">MSAGGIECGDVINVSVGEPLIADGYLRLFGYHVANEKRQSIDELRNLAENVTAE</sequence>
<keyword evidence="2" id="KW-1185">Reference proteome</keyword>
<proteinExistence type="predicted"/>
<gene>
    <name evidence="1" type="ORF">C471_14657</name>
</gene>
<dbReference type="PATRIC" id="fig|1227484.4.peg.2883"/>
<dbReference type="EMBL" id="AOJE01000070">
    <property type="protein sequence ID" value="ELZ36059.1"/>
    <property type="molecule type" value="Genomic_DNA"/>
</dbReference>
<dbReference type="STRING" id="1227484.C471_14657"/>
<dbReference type="Proteomes" id="UP000011514">
    <property type="component" value="Unassembled WGS sequence"/>
</dbReference>
<dbReference type="GO" id="GO:0008483">
    <property type="term" value="F:transaminase activity"/>
    <property type="evidence" value="ECO:0007669"/>
    <property type="project" value="UniProtKB-KW"/>
</dbReference>
<keyword evidence="1" id="KW-0032">Aminotransferase</keyword>
<dbReference type="AlphaFoldDB" id="M0DPJ6"/>
<keyword evidence="1" id="KW-0808">Transferase</keyword>
<evidence type="ECO:0000313" key="1">
    <source>
        <dbReference type="EMBL" id="ELZ36059.1"/>
    </source>
</evidence>
<reference evidence="1 2" key="1">
    <citation type="journal article" date="2014" name="PLoS Genet.">
        <title>Phylogenetically driven sequencing of extremely halophilic archaea reveals strategies for static and dynamic osmo-response.</title>
        <authorList>
            <person name="Becker E.A."/>
            <person name="Seitzer P.M."/>
            <person name="Tritt A."/>
            <person name="Larsen D."/>
            <person name="Krusor M."/>
            <person name="Yao A.I."/>
            <person name="Wu D."/>
            <person name="Madern D."/>
            <person name="Eisen J.A."/>
            <person name="Darling A.E."/>
            <person name="Facciotti M.T."/>
        </authorList>
    </citation>
    <scope>NUCLEOTIDE SEQUENCE [LARGE SCALE GENOMIC DNA]</scope>
    <source>
        <strain evidence="1 2">DSM 1137</strain>
    </source>
</reference>
<name>M0DPJ6_9EURY</name>
<protein>
    <submittedName>
        <fullName evidence="1">Glucosamine--fructose-6-phosphate aminotransferase</fullName>
    </submittedName>
</protein>